<dbReference type="Proteomes" id="UP000478052">
    <property type="component" value="Unassembled WGS sequence"/>
</dbReference>
<comment type="caution">
    <text evidence="1">The sequence shown here is derived from an EMBL/GenBank/DDBJ whole genome shotgun (WGS) entry which is preliminary data.</text>
</comment>
<dbReference type="EMBL" id="VUJU01001100">
    <property type="protein sequence ID" value="KAF0766808.1"/>
    <property type="molecule type" value="Genomic_DNA"/>
</dbReference>
<evidence type="ECO:0000313" key="2">
    <source>
        <dbReference type="Proteomes" id="UP000478052"/>
    </source>
</evidence>
<protein>
    <submittedName>
        <fullName evidence="1">Uncharacterized protein</fullName>
    </submittedName>
</protein>
<gene>
    <name evidence="1" type="ORF">FWK35_00007599</name>
</gene>
<accession>A0A6G0Z7P1</accession>
<proteinExistence type="predicted"/>
<keyword evidence="2" id="KW-1185">Reference proteome</keyword>
<dbReference type="AlphaFoldDB" id="A0A6G0Z7P1"/>
<evidence type="ECO:0000313" key="1">
    <source>
        <dbReference type="EMBL" id="KAF0766808.1"/>
    </source>
</evidence>
<organism evidence="1 2">
    <name type="scientific">Aphis craccivora</name>
    <name type="common">Cowpea aphid</name>
    <dbReference type="NCBI Taxonomy" id="307492"/>
    <lineage>
        <taxon>Eukaryota</taxon>
        <taxon>Metazoa</taxon>
        <taxon>Ecdysozoa</taxon>
        <taxon>Arthropoda</taxon>
        <taxon>Hexapoda</taxon>
        <taxon>Insecta</taxon>
        <taxon>Pterygota</taxon>
        <taxon>Neoptera</taxon>
        <taxon>Paraneoptera</taxon>
        <taxon>Hemiptera</taxon>
        <taxon>Sternorrhyncha</taxon>
        <taxon>Aphidomorpha</taxon>
        <taxon>Aphidoidea</taxon>
        <taxon>Aphididae</taxon>
        <taxon>Aphidini</taxon>
        <taxon>Aphis</taxon>
        <taxon>Aphis</taxon>
    </lineage>
</organism>
<reference evidence="1 2" key="1">
    <citation type="submission" date="2019-08" db="EMBL/GenBank/DDBJ databases">
        <title>Whole genome of Aphis craccivora.</title>
        <authorList>
            <person name="Voronova N.V."/>
            <person name="Shulinski R.S."/>
            <person name="Bandarenka Y.V."/>
            <person name="Zhorov D.G."/>
            <person name="Warner D."/>
        </authorList>
    </citation>
    <scope>NUCLEOTIDE SEQUENCE [LARGE SCALE GENOMIC DNA]</scope>
    <source>
        <strain evidence="1">180601</strain>
        <tissue evidence="1">Whole Body</tissue>
    </source>
</reference>
<sequence length="73" mass="8420">MTCGPFSHPPSHRYIVIIIIITATDRSHRLHVRHICAARRNARVSDMVPRRDIPRSVSLLTRVSFPLTSRIYT</sequence>
<name>A0A6G0Z7P1_APHCR</name>